<keyword evidence="13" id="KW-1185">Reference proteome</keyword>
<comment type="function">
    <text evidence="9">Acts as a component of the essential kinetochore-associated NDC80 complex, which is required for chromosome segregation and spindle checkpoint activity.</text>
</comment>
<keyword evidence="8 9" id="KW-0137">Centromere</keyword>
<dbReference type="Pfam" id="PF08234">
    <property type="entry name" value="Spindle_Spc25"/>
    <property type="match status" value="1"/>
</dbReference>
<keyword evidence="7 9" id="KW-0131">Cell cycle</keyword>
<evidence type="ECO:0000313" key="13">
    <source>
        <dbReference type="Proteomes" id="UP000036987"/>
    </source>
</evidence>
<dbReference type="PANTHER" id="PTHR14281:SF0">
    <property type="entry name" value="KINETOCHORE PROTEIN SPC25"/>
    <property type="match status" value="1"/>
</dbReference>
<dbReference type="EMBL" id="LFYR01001714">
    <property type="protein sequence ID" value="KMZ59844.1"/>
    <property type="molecule type" value="Genomic_DNA"/>
</dbReference>
<dbReference type="PANTHER" id="PTHR14281">
    <property type="entry name" value="KINETOCHORE PROTEIN SPC25-RELATED"/>
    <property type="match status" value="1"/>
</dbReference>
<reference evidence="13" key="1">
    <citation type="journal article" date="2016" name="Nature">
        <title>The genome of the seagrass Zostera marina reveals angiosperm adaptation to the sea.</title>
        <authorList>
            <person name="Olsen J.L."/>
            <person name="Rouze P."/>
            <person name="Verhelst B."/>
            <person name="Lin Y.-C."/>
            <person name="Bayer T."/>
            <person name="Collen J."/>
            <person name="Dattolo E."/>
            <person name="De Paoli E."/>
            <person name="Dittami S."/>
            <person name="Maumus F."/>
            <person name="Michel G."/>
            <person name="Kersting A."/>
            <person name="Lauritano C."/>
            <person name="Lohaus R."/>
            <person name="Toepel M."/>
            <person name="Tonon T."/>
            <person name="Vanneste K."/>
            <person name="Amirebrahimi M."/>
            <person name="Brakel J."/>
            <person name="Bostroem C."/>
            <person name="Chovatia M."/>
            <person name="Grimwood J."/>
            <person name="Jenkins J.W."/>
            <person name="Jueterbock A."/>
            <person name="Mraz A."/>
            <person name="Stam W.T."/>
            <person name="Tice H."/>
            <person name="Bornberg-Bauer E."/>
            <person name="Green P.J."/>
            <person name="Pearson G.A."/>
            <person name="Procaccini G."/>
            <person name="Duarte C.M."/>
            <person name="Schmutz J."/>
            <person name="Reusch T.B.H."/>
            <person name="Van de Peer Y."/>
        </authorList>
    </citation>
    <scope>NUCLEOTIDE SEQUENCE [LARGE SCALE GENOMIC DNA]</scope>
    <source>
        <strain evidence="13">cv. Finnish</strain>
    </source>
</reference>
<feature type="region of interest" description="Disordered" evidence="10">
    <location>
        <begin position="258"/>
        <end position="285"/>
    </location>
</feature>
<gene>
    <name evidence="12" type="ORF">ZOSMA_64G00610</name>
</gene>
<evidence type="ECO:0000256" key="5">
    <source>
        <dbReference type="ARBA" id="ARBA00022776"/>
    </source>
</evidence>
<evidence type="ECO:0000256" key="10">
    <source>
        <dbReference type="SAM" id="MobiDB-lite"/>
    </source>
</evidence>
<dbReference type="InterPro" id="IPR013255">
    <property type="entry name" value="Spc25_C"/>
</dbReference>
<evidence type="ECO:0000256" key="6">
    <source>
        <dbReference type="ARBA" id="ARBA00023054"/>
    </source>
</evidence>
<evidence type="ECO:0000256" key="8">
    <source>
        <dbReference type="ARBA" id="ARBA00023328"/>
    </source>
</evidence>
<feature type="compositionally biased region" description="Polar residues" evidence="10">
    <location>
        <begin position="267"/>
        <end position="285"/>
    </location>
</feature>
<keyword evidence="3 9" id="KW-0158">Chromosome</keyword>
<keyword evidence="4 9" id="KW-0132">Cell division</keyword>
<dbReference type="FunFam" id="3.30.457.50:FF:000001">
    <property type="entry name" value="Probable kinetochore protein spc25"/>
    <property type="match status" value="1"/>
</dbReference>
<keyword evidence="9" id="KW-0539">Nucleus</keyword>
<evidence type="ECO:0000256" key="4">
    <source>
        <dbReference type="ARBA" id="ARBA00022618"/>
    </source>
</evidence>
<comment type="caution">
    <text evidence="12">The sequence shown here is derived from an EMBL/GenBank/DDBJ whole genome shotgun (WGS) entry which is preliminary data.</text>
</comment>
<sequence>MSDEPEVHVEALCSKILEKANHYDSLFDKARIQTIRVRTDQKLADLERLRKLKDEHKKLDYDLRMAQFVKTCKYVKRKNIQESISATKARVEELRLIVQEWNALDGRIEELMPQQFDDVDKFDDTDGRNFEAALLWYRNVLGFRTEGGEGVKFFFSKIDHKNPDKEFSFTIRLEGETYKLLKCDPLLRDTPRLIKELNETHSFFKFVRAMREKFLAYALYEFSPSTEDICSNPSSTFLSSPSVSDSMSGSSYRKIKHNLRNRKSFPKSPQSTRQSVRIQQRQPLL</sequence>
<dbReference type="InterPro" id="IPR045143">
    <property type="entry name" value="Spc25"/>
</dbReference>
<dbReference type="GO" id="GO:0051301">
    <property type="term" value="P:cell division"/>
    <property type="evidence" value="ECO:0007669"/>
    <property type="project" value="UniProtKB-UniRule"/>
</dbReference>
<dbReference type="AlphaFoldDB" id="A0A0K9NST0"/>
<keyword evidence="6" id="KW-0175">Coiled coil</keyword>
<evidence type="ECO:0000256" key="3">
    <source>
        <dbReference type="ARBA" id="ARBA00022454"/>
    </source>
</evidence>
<dbReference type="GO" id="GO:0007059">
    <property type="term" value="P:chromosome segregation"/>
    <property type="evidence" value="ECO:0000318"/>
    <property type="project" value="GO_Central"/>
</dbReference>
<comment type="similarity">
    <text evidence="2 9">Belongs to the SPC25 family.</text>
</comment>
<evidence type="ECO:0000256" key="2">
    <source>
        <dbReference type="ARBA" id="ARBA00006379"/>
    </source>
</evidence>
<evidence type="ECO:0000313" key="12">
    <source>
        <dbReference type="EMBL" id="KMZ59844.1"/>
    </source>
</evidence>
<dbReference type="GO" id="GO:0031262">
    <property type="term" value="C:Ndc80 complex"/>
    <property type="evidence" value="ECO:0000318"/>
    <property type="project" value="GO_Central"/>
</dbReference>
<dbReference type="Proteomes" id="UP000036987">
    <property type="component" value="Unassembled WGS sequence"/>
</dbReference>
<evidence type="ECO:0000256" key="1">
    <source>
        <dbReference type="ARBA" id="ARBA00004584"/>
    </source>
</evidence>
<name>A0A0K9NST0_ZOSMR</name>
<organism evidence="12 13">
    <name type="scientific">Zostera marina</name>
    <name type="common">Eelgrass</name>
    <dbReference type="NCBI Taxonomy" id="29655"/>
    <lineage>
        <taxon>Eukaryota</taxon>
        <taxon>Viridiplantae</taxon>
        <taxon>Streptophyta</taxon>
        <taxon>Embryophyta</taxon>
        <taxon>Tracheophyta</taxon>
        <taxon>Spermatophyta</taxon>
        <taxon>Magnoliopsida</taxon>
        <taxon>Liliopsida</taxon>
        <taxon>Zosteraceae</taxon>
        <taxon>Zostera</taxon>
    </lineage>
</organism>
<keyword evidence="9" id="KW-0995">Kinetochore</keyword>
<comment type="subcellular location">
    <subcellularLocation>
        <location evidence="1">Chromosome</location>
        <location evidence="1">Centromere</location>
    </subcellularLocation>
    <subcellularLocation>
        <location evidence="9">Nucleus</location>
    </subcellularLocation>
    <subcellularLocation>
        <location evidence="9">Chromosome</location>
        <location evidence="9">Centromere</location>
        <location evidence="9">Kinetochore</location>
    </subcellularLocation>
</comment>
<evidence type="ECO:0000256" key="7">
    <source>
        <dbReference type="ARBA" id="ARBA00023306"/>
    </source>
</evidence>
<accession>A0A0K9NST0</accession>
<comment type="subunit">
    <text evidence="9">Component of the NDC80 complex.</text>
</comment>
<protein>
    <recommendedName>
        <fullName evidence="9">Kinetochore protein SPC25</fullName>
    </recommendedName>
</protein>
<dbReference type="STRING" id="29655.A0A0K9NST0"/>
<dbReference type="GO" id="GO:0005634">
    <property type="term" value="C:nucleus"/>
    <property type="evidence" value="ECO:0007669"/>
    <property type="project" value="UniProtKB-SubCell"/>
</dbReference>
<evidence type="ECO:0000259" key="11">
    <source>
        <dbReference type="Pfam" id="PF08234"/>
    </source>
</evidence>
<dbReference type="Gene3D" id="3.30.457.50">
    <property type="entry name" value="Chromosome segregation protein Spc25"/>
    <property type="match status" value="1"/>
</dbReference>
<dbReference type="CDD" id="cd23784">
    <property type="entry name" value="RWD_Spc25"/>
    <property type="match status" value="1"/>
</dbReference>
<proteinExistence type="inferred from homology"/>
<feature type="domain" description="Chromosome segregation protein Spc25 C-terminal" evidence="11">
    <location>
        <begin position="147"/>
        <end position="214"/>
    </location>
</feature>
<keyword evidence="5 9" id="KW-0498">Mitosis</keyword>
<dbReference type="OrthoDB" id="6353017at2759"/>
<evidence type="ECO:0000256" key="9">
    <source>
        <dbReference type="RuleBase" id="RU367150"/>
    </source>
</evidence>